<dbReference type="PANTHER" id="PTHR42703:SF1">
    <property type="entry name" value="NA(+)_H(+) ANTIPORTER SUBUNIT D1"/>
    <property type="match status" value="1"/>
</dbReference>
<comment type="subcellular location">
    <subcellularLocation>
        <location evidence="1">Cell membrane</location>
        <topology evidence="1">Multi-pass membrane protein</topology>
    </subcellularLocation>
    <subcellularLocation>
        <location evidence="7">Membrane</location>
        <topology evidence="7">Multi-pass membrane protein</topology>
    </subcellularLocation>
</comment>
<organism evidence="10 11">
    <name type="scientific">Marivirga aurantiaca</name>
    <dbReference type="NCBI Taxonomy" id="2802615"/>
    <lineage>
        <taxon>Bacteria</taxon>
        <taxon>Pseudomonadati</taxon>
        <taxon>Bacteroidota</taxon>
        <taxon>Cytophagia</taxon>
        <taxon>Cytophagales</taxon>
        <taxon>Marivirgaceae</taxon>
        <taxon>Marivirga</taxon>
    </lineage>
</organism>
<proteinExistence type="inferred from homology"/>
<keyword evidence="6 8" id="KW-0472">Membrane</keyword>
<evidence type="ECO:0000256" key="7">
    <source>
        <dbReference type="RuleBase" id="RU000320"/>
    </source>
</evidence>
<dbReference type="Proteomes" id="UP000611723">
    <property type="component" value="Unassembled WGS sequence"/>
</dbReference>
<gene>
    <name evidence="10" type="ORF">JKA74_07940</name>
</gene>
<evidence type="ECO:0000256" key="1">
    <source>
        <dbReference type="ARBA" id="ARBA00004651"/>
    </source>
</evidence>
<accession>A0A934WXT0</accession>
<evidence type="ECO:0000256" key="6">
    <source>
        <dbReference type="ARBA" id="ARBA00023136"/>
    </source>
</evidence>
<evidence type="ECO:0000256" key="4">
    <source>
        <dbReference type="ARBA" id="ARBA00022692"/>
    </source>
</evidence>
<comment type="caution">
    <text evidence="10">The sequence shown here is derived from an EMBL/GenBank/DDBJ whole genome shotgun (WGS) entry which is preliminary data.</text>
</comment>
<feature type="transmembrane region" description="Helical" evidence="8">
    <location>
        <begin position="165"/>
        <end position="187"/>
    </location>
</feature>
<feature type="transmembrane region" description="Helical" evidence="8">
    <location>
        <begin position="273"/>
        <end position="294"/>
    </location>
</feature>
<protein>
    <submittedName>
        <fullName evidence="10">Na+/H+ antiporter subunit D</fullName>
    </submittedName>
</protein>
<dbReference type="InterPro" id="IPR050586">
    <property type="entry name" value="CPA3_Na-H_Antiporter_D"/>
</dbReference>
<dbReference type="PRINTS" id="PR01434">
    <property type="entry name" value="NADHDHGNASE5"/>
</dbReference>
<dbReference type="GO" id="GO:0005886">
    <property type="term" value="C:plasma membrane"/>
    <property type="evidence" value="ECO:0007669"/>
    <property type="project" value="UniProtKB-SubCell"/>
</dbReference>
<dbReference type="PANTHER" id="PTHR42703">
    <property type="entry name" value="NADH DEHYDROGENASE"/>
    <property type="match status" value="1"/>
</dbReference>
<dbReference type="InterPro" id="IPR001750">
    <property type="entry name" value="ND/Mrp_TM"/>
</dbReference>
<evidence type="ECO:0000259" key="9">
    <source>
        <dbReference type="Pfam" id="PF00361"/>
    </source>
</evidence>
<evidence type="ECO:0000256" key="5">
    <source>
        <dbReference type="ARBA" id="ARBA00022989"/>
    </source>
</evidence>
<feature type="transmembrane region" description="Helical" evidence="8">
    <location>
        <begin position="33"/>
        <end position="52"/>
    </location>
</feature>
<keyword evidence="11" id="KW-1185">Reference proteome</keyword>
<dbReference type="RefSeq" id="WP_201430627.1">
    <property type="nucleotide sequence ID" value="NZ_JAEQBW010000002.1"/>
</dbReference>
<feature type="transmembrane region" description="Helical" evidence="8">
    <location>
        <begin position="207"/>
        <end position="232"/>
    </location>
</feature>
<feature type="transmembrane region" description="Helical" evidence="8">
    <location>
        <begin position="109"/>
        <end position="129"/>
    </location>
</feature>
<dbReference type="AlphaFoldDB" id="A0A934WXT0"/>
<evidence type="ECO:0000313" key="10">
    <source>
        <dbReference type="EMBL" id="MBK6264964.1"/>
    </source>
</evidence>
<keyword evidence="5 8" id="KW-1133">Transmembrane helix</keyword>
<dbReference type="PRINTS" id="PR01435">
    <property type="entry name" value="NPOXDRDTASE5"/>
</dbReference>
<evidence type="ECO:0000256" key="3">
    <source>
        <dbReference type="ARBA" id="ARBA00022475"/>
    </source>
</evidence>
<feature type="transmembrane region" description="Helical" evidence="8">
    <location>
        <begin position="408"/>
        <end position="434"/>
    </location>
</feature>
<feature type="transmembrane region" description="Helical" evidence="8">
    <location>
        <begin position="6"/>
        <end position="26"/>
    </location>
</feature>
<feature type="transmembrane region" description="Helical" evidence="8">
    <location>
        <begin position="457"/>
        <end position="476"/>
    </location>
</feature>
<keyword evidence="4 7" id="KW-0812">Transmembrane</keyword>
<dbReference type="EMBL" id="JAEQBW010000002">
    <property type="protein sequence ID" value="MBK6264964.1"/>
    <property type="molecule type" value="Genomic_DNA"/>
</dbReference>
<sequence length="504" mass="55788">MEYSESMILFPLVLPFLTALLCLFLVRRIFAQHFISILGSLALMVCAIFLLIEVEEQGMLVTQVAGWEAPFGITMVIDMFSAIMIAISAFVGFVVNIYSLQDIRNKRKYFGYFTYFHFLIMGVNGAFIAGDIFNLYVWFEVMLIASFVLLAIGNGKEQLIGTVKYTLLSFIASAFLLIGVGMIYGISGSLNMADIALYFQQNCNDPLITVAAMLFLLPFAIKSALFPVYFWLPASYPAPPIAVTALFSGLLTKVGVYALLRCFTLLFIHDVEYTHTILLVAAGLTMLSGVLGAASKKGMRTILSFHIISQIGYMVLGLGLFTPLAIAGAVFYIIHNILAKTNLFLITGVVEKIKGSSRLEEIGGLYKNFPLLSLLFLIAALSLAGIPPLSGFWAKFILIKAGFEVESYFVIVIAIITGLLTLFSMTKIWIYAFWGESKSVNKHDLISNESSLFRQQWRLVLPVLLMATATLFIGLYPTHLMKYASLAAEQLMDPSIYIQKVLGK</sequence>
<evidence type="ECO:0000256" key="8">
    <source>
        <dbReference type="SAM" id="Phobius"/>
    </source>
</evidence>
<comment type="similarity">
    <text evidence="2">Belongs to the CPA3 antiporters (TC 2.A.63) subunit D family.</text>
</comment>
<dbReference type="Pfam" id="PF00361">
    <property type="entry name" value="Proton_antipo_M"/>
    <property type="match status" value="1"/>
</dbReference>
<feature type="transmembrane region" description="Helical" evidence="8">
    <location>
        <begin position="72"/>
        <end position="97"/>
    </location>
</feature>
<evidence type="ECO:0000256" key="2">
    <source>
        <dbReference type="ARBA" id="ARBA00005346"/>
    </source>
</evidence>
<evidence type="ECO:0000313" key="11">
    <source>
        <dbReference type="Proteomes" id="UP000611723"/>
    </source>
</evidence>
<keyword evidence="3" id="KW-1003">Cell membrane</keyword>
<feature type="transmembrane region" description="Helical" evidence="8">
    <location>
        <begin position="135"/>
        <end position="153"/>
    </location>
</feature>
<feature type="domain" description="NADH:quinone oxidoreductase/Mrp antiporter transmembrane" evidence="9">
    <location>
        <begin position="129"/>
        <end position="421"/>
    </location>
</feature>
<feature type="transmembrane region" description="Helical" evidence="8">
    <location>
        <begin position="244"/>
        <end position="267"/>
    </location>
</feature>
<feature type="transmembrane region" description="Helical" evidence="8">
    <location>
        <begin position="374"/>
        <end position="396"/>
    </location>
</feature>
<reference evidence="10" key="1">
    <citation type="submission" date="2021-01" db="EMBL/GenBank/DDBJ databases">
        <title>Marivirga aurantiaca sp. nov., isolated from intertidal surface sediments.</title>
        <authorList>
            <person name="Zhang M."/>
        </authorList>
    </citation>
    <scope>NUCLEOTIDE SEQUENCE</scope>
    <source>
        <strain evidence="10">S37H4</strain>
    </source>
</reference>
<name>A0A934WXT0_9BACT</name>